<dbReference type="AlphaFoldDB" id="A0AAV7HNB0"/>
<evidence type="ECO:0000256" key="8">
    <source>
        <dbReference type="SAM" id="Phobius"/>
    </source>
</evidence>
<comment type="caution">
    <text evidence="11">The sequence shown here is derived from an EMBL/GenBank/DDBJ whole genome shotgun (WGS) entry which is preliminary data.</text>
</comment>
<keyword evidence="7 8" id="KW-0472">Membrane</keyword>
<feature type="transmembrane region" description="Helical" evidence="8">
    <location>
        <begin position="418"/>
        <end position="435"/>
    </location>
</feature>
<evidence type="ECO:0000256" key="2">
    <source>
        <dbReference type="ARBA" id="ARBA00007727"/>
    </source>
</evidence>
<organism evidence="11 12">
    <name type="scientific">Dendrobium chrysotoxum</name>
    <name type="common">Orchid</name>
    <dbReference type="NCBI Taxonomy" id="161865"/>
    <lineage>
        <taxon>Eukaryota</taxon>
        <taxon>Viridiplantae</taxon>
        <taxon>Streptophyta</taxon>
        <taxon>Embryophyta</taxon>
        <taxon>Tracheophyta</taxon>
        <taxon>Spermatophyta</taxon>
        <taxon>Magnoliopsida</taxon>
        <taxon>Liliopsida</taxon>
        <taxon>Asparagales</taxon>
        <taxon>Orchidaceae</taxon>
        <taxon>Epidendroideae</taxon>
        <taxon>Malaxideae</taxon>
        <taxon>Dendrobiinae</taxon>
        <taxon>Dendrobium</taxon>
    </lineage>
</organism>
<feature type="domain" description="Trichome birefringence-like C-terminal" evidence="9">
    <location>
        <begin position="570"/>
        <end position="742"/>
    </location>
</feature>
<dbReference type="PANTHER" id="PTHR32285:SF7">
    <property type="entry name" value="PROTEIN TRICHOME BIREFRINGENCE-LIKE 3"/>
    <property type="match status" value="1"/>
</dbReference>
<dbReference type="PANTHER" id="PTHR32285">
    <property type="entry name" value="PROTEIN TRICHOME BIREFRINGENCE-LIKE 9-RELATED"/>
    <property type="match status" value="1"/>
</dbReference>
<reference evidence="11 12" key="1">
    <citation type="journal article" date="2021" name="Hortic Res">
        <title>Chromosome-scale assembly of the Dendrobium chrysotoxum genome enhances the understanding of orchid evolution.</title>
        <authorList>
            <person name="Zhang Y."/>
            <person name="Zhang G.Q."/>
            <person name="Zhang D."/>
            <person name="Liu X.D."/>
            <person name="Xu X.Y."/>
            <person name="Sun W.H."/>
            <person name="Yu X."/>
            <person name="Zhu X."/>
            <person name="Wang Z.W."/>
            <person name="Zhao X."/>
            <person name="Zhong W.Y."/>
            <person name="Chen H."/>
            <person name="Yin W.L."/>
            <person name="Huang T."/>
            <person name="Niu S.C."/>
            <person name="Liu Z.J."/>
        </authorList>
    </citation>
    <scope>NUCLEOTIDE SEQUENCE [LARGE SCALE GENOMIC DNA]</scope>
    <source>
        <strain evidence="11">Lindl</strain>
    </source>
</reference>
<dbReference type="Proteomes" id="UP000775213">
    <property type="component" value="Unassembled WGS sequence"/>
</dbReference>
<dbReference type="InterPro" id="IPR029962">
    <property type="entry name" value="TBL"/>
</dbReference>
<dbReference type="GO" id="GO:1990538">
    <property type="term" value="F:xylan O-acetyltransferase activity"/>
    <property type="evidence" value="ECO:0007669"/>
    <property type="project" value="UniProtKB-ARBA"/>
</dbReference>
<dbReference type="Pfam" id="PF14416">
    <property type="entry name" value="PMR5N"/>
    <property type="match status" value="1"/>
</dbReference>
<evidence type="ECO:0000313" key="12">
    <source>
        <dbReference type="Proteomes" id="UP000775213"/>
    </source>
</evidence>
<evidence type="ECO:0000256" key="3">
    <source>
        <dbReference type="ARBA" id="ARBA00022692"/>
    </source>
</evidence>
<dbReference type="GO" id="GO:0000139">
    <property type="term" value="C:Golgi membrane"/>
    <property type="evidence" value="ECO:0007669"/>
    <property type="project" value="UniProtKB-SubCell"/>
</dbReference>
<evidence type="ECO:0000256" key="5">
    <source>
        <dbReference type="ARBA" id="ARBA00022989"/>
    </source>
</evidence>
<sequence>MKIPRGRLPLSLMVIVICALAFTGLIFTEELRKITEEKEKQSNKARYIDEDKIDFNPKECRIEKGKWIFNSSSKLYYTDMNCPYVDIQVACLRNGRPDRDYLFWEWQLDDCILPEFNAIVLLEKLRGKRLMFVGDSLQRGQWQSLVCMVESHIPFEKKSMNRTTTLSVFRAMEYNASIEFYWAPFLVQSNSDTKIISDVSKRILRVDSISKHGQHWIGVDILVFNTYVWWMSGFKIKSLWGSFTNGEEGYEEFDAVIAYRIGLKTWANWIDSNLNQTNTRIFFTTASPTHMRKDGHTSVNTETEGIVFTEEQKADPQNYADCIHWCLPGVPDTWNKIFYAYFFGPMGACASRASTVDSPLIELLIHSLLLNHFSLHTNSPIPSQAKMNFSRRKYSSFLSTEPLVGKQSTAAARRNNNLSIIAIVFSVFLFATFIYNEDLKSITEFPFSSKPKDSPLPLLLDTTEESNSSIEAMDLISQKPNLKKKKKCGEEKREKTKVPRLKEGGQEDRAWVLDKTVVRLAEGCDVYAGEWVYDNETRPDYREEACEFLTEQVTCMRNGRRDDSYQKWRWQPRDCSLPERGSFEDGSTEYDEVDRPVAYERVLRTWAKWVDENLDTKKTMIFFMSMSPLHIKSEDWGNPEGIKCALETLPVLNWPQRPLDVGTDWRLFYAAVRVISSMQKAVSFVNITALSELRKDGHTSVHTIRQGKLLTAEQQADPINYADCIHWCLPGLPDTWNQFLYAYIASRTLNA</sequence>
<keyword evidence="4" id="KW-0735">Signal-anchor</keyword>
<evidence type="ECO:0008006" key="13">
    <source>
        <dbReference type="Google" id="ProtNLM"/>
    </source>
</evidence>
<comment type="similarity">
    <text evidence="2">Belongs to the PC-esterase family. TBL subfamily.</text>
</comment>
<evidence type="ECO:0000259" key="10">
    <source>
        <dbReference type="Pfam" id="PF14416"/>
    </source>
</evidence>
<keyword evidence="6" id="KW-0333">Golgi apparatus</keyword>
<dbReference type="InterPro" id="IPR026057">
    <property type="entry name" value="TBL_C"/>
</dbReference>
<evidence type="ECO:0000259" key="9">
    <source>
        <dbReference type="Pfam" id="PF13839"/>
    </source>
</evidence>
<comment type="subcellular location">
    <subcellularLocation>
        <location evidence="1">Golgi apparatus membrane</location>
        <topology evidence="1">Single-pass type II membrane protein</topology>
    </subcellularLocation>
</comment>
<evidence type="ECO:0000256" key="4">
    <source>
        <dbReference type="ARBA" id="ARBA00022968"/>
    </source>
</evidence>
<keyword evidence="3 8" id="KW-0812">Transmembrane</keyword>
<keyword evidence="5 8" id="KW-1133">Transmembrane helix</keyword>
<evidence type="ECO:0000256" key="7">
    <source>
        <dbReference type="ARBA" id="ARBA00023136"/>
    </source>
</evidence>
<protein>
    <recommendedName>
        <fullName evidence="13">Trichome birefringence-like N-terminal domain-containing protein</fullName>
    </recommendedName>
</protein>
<evidence type="ECO:0000256" key="1">
    <source>
        <dbReference type="ARBA" id="ARBA00004323"/>
    </source>
</evidence>
<dbReference type="InterPro" id="IPR025846">
    <property type="entry name" value="TBL_N"/>
</dbReference>
<evidence type="ECO:0000256" key="6">
    <source>
        <dbReference type="ARBA" id="ARBA00023034"/>
    </source>
</evidence>
<keyword evidence="12" id="KW-1185">Reference proteome</keyword>
<dbReference type="Pfam" id="PF13839">
    <property type="entry name" value="PC-Esterase"/>
    <property type="match status" value="2"/>
</dbReference>
<feature type="domain" description="Trichome birefringence-like N-terminal" evidence="10">
    <location>
        <begin position="58"/>
        <end position="111"/>
    </location>
</feature>
<gene>
    <name evidence="11" type="ORF">IEQ34_002017</name>
</gene>
<accession>A0AAV7HNB0</accession>
<dbReference type="EMBL" id="JAGFBR010000003">
    <property type="protein sequence ID" value="KAH0468785.1"/>
    <property type="molecule type" value="Genomic_DNA"/>
</dbReference>
<name>A0AAV7HNB0_DENCH</name>
<feature type="domain" description="Trichome birefringence-like C-terminal" evidence="9">
    <location>
        <begin position="113"/>
        <end position="293"/>
    </location>
</feature>
<evidence type="ECO:0000313" key="11">
    <source>
        <dbReference type="EMBL" id="KAH0468785.1"/>
    </source>
</evidence>
<proteinExistence type="inferred from homology"/>